<dbReference type="PANTHER" id="PTHR43233:SF1">
    <property type="entry name" value="FAMILY N-ACETYLTRANSFERASE, PUTATIVE (AFU_ORTHOLOGUE AFUA_6G03350)-RELATED"/>
    <property type="match status" value="1"/>
</dbReference>
<dbReference type="Pfam" id="PF13508">
    <property type="entry name" value="Acetyltransf_7"/>
    <property type="match status" value="1"/>
</dbReference>
<comment type="caution">
    <text evidence="2">The sequence shown here is derived from an EMBL/GenBank/DDBJ whole genome shotgun (WGS) entry which is preliminary data.</text>
</comment>
<keyword evidence="3" id="KW-1185">Reference proteome</keyword>
<dbReference type="GO" id="GO:0016747">
    <property type="term" value="F:acyltransferase activity, transferring groups other than amino-acyl groups"/>
    <property type="evidence" value="ECO:0007669"/>
    <property type="project" value="InterPro"/>
</dbReference>
<accession>A0A094JF04</accession>
<dbReference type="InterPro" id="IPR016181">
    <property type="entry name" value="Acyl_CoA_acyltransferase"/>
</dbReference>
<protein>
    <submittedName>
        <fullName evidence="2">GCN5 family acetyltransferase</fullName>
    </submittedName>
</protein>
<dbReference type="OrthoDB" id="9775804at2"/>
<name>A0A094JF04_9GAMM</name>
<dbReference type="Gene3D" id="3.40.630.30">
    <property type="match status" value="1"/>
</dbReference>
<dbReference type="PANTHER" id="PTHR43233">
    <property type="entry name" value="FAMILY N-ACETYLTRANSFERASE, PUTATIVE (AFU_ORTHOLOGUE AFUA_6G03350)-RELATED"/>
    <property type="match status" value="1"/>
</dbReference>
<dbReference type="InterPro" id="IPR000182">
    <property type="entry name" value="GNAT_dom"/>
</dbReference>
<dbReference type="RefSeq" id="WP_037444426.1">
    <property type="nucleotide sequence ID" value="NZ_JPEO01000015.1"/>
</dbReference>
<feature type="domain" description="N-acetyltransferase" evidence="1">
    <location>
        <begin position="1"/>
        <end position="133"/>
    </location>
</feature>
<dbReference type="Proteomes" id="UP000029264">
    <property type="component" value="Unassembled WGS sequence"/>
</dbReference>
<gene>
    <name evidence="2" type="ORF">HR45_15100</name>
</gene>
<evidence type="ECO:0000313" key="2">
    <source>
        <dbReference type="EMBL" id="KFZ36624.1"/>
    </source>
</evidence>
<proteinExistence type="predicted"/>
<dbReference type="CDD" id="cd04301">
    <property type="entry name" value="NAT_SF"/>
    <property type="match status" value="1"/>
</dbReference>
<evidence type="ECO:0000259" key="1">
    <source>
        <dbReference type="PROSITE" id="PS51186"/>
    </source>
</evidence>
<reference evidence="2 3" key="1">
    <citation type="submission" date="2014-06" db="EMBL/GenBank/DDBJ databases">
        <title>Shewanella sp. YQH10.</title>
        <authorList>
            <person name="Liu Y."/>
            <person name="Zeng R."/>
        </authorList>
    </citation>
    <scope>NUCLEOTIDE SEQUENCE [LARGE SCALE GENOMIC DNA]</scope>
    <source>
        <strain evidence="2 3">YQH10</strain>
    </source>
</reference>
<organism evidence="2 3">
    <name type="scientific">Shewanella mangrovi</name>
    <dbReference type="NCBI Taxonomy" id="1515746"/>
    <lineage>
        <taxon>Bacteria</taxon>
        <taxon>Pseudomonadati</taxon>
        <taxon>Pseudomonadota</taxon>
        <taxon>Gammaproteobacteria</taxon>
        <taxon>Alteromonadales</taxon>
        <taxon>Shewanellaceae</taxon>
        <taxon>Shewanella</taxon>
    </lineage>
</organism>
<dbReference type="SUPFAM" id="SSF55729">
    <property type="entry name" value="Acyl-CoA N-acyltransferases (Nat)"/>
    <property type="match status" value="1"/>
</dbReference>
<evidence type="ECO:0000313" key="3">
    <source>
        <dbReference type="Proteomes" id="UP000029264"/>
    </source>
</evidence>
<dbReference type="eggNOG" id="COG0456">
    <property type="taxonomic scope" value="Bacteria"/>
</dbReference>
<sequence>MDFQVTEKVPLAAEYCQLRHAAGLSPKSLAAAEIGLANTLYGICVRDGEQLIGMGRVIGDGGCFFQIVDIAVAPSYQRQGLGRLIMNRLENYLQRVALDGSYVSLLADKPEFYEKQGYRPTAPASYGMFKKFSR</sequence>
<dbReference type="PROSITE" id="PS51186">
    <property type="entry name" value="GNAT"/>
    <property type="match status" value="1"/>
</dbReference>
<dbReference type="AlphaFoldDB" id="A0A094JF04"/>
<dbReference type="STRING" id="1515746.HR45_15100"/>
<dbReference type="EMBL" id="JPEO01000015">
    <property type="protein sequence ID" value="KFZ36624.1"/>
    <property type="molecule type" value="Genomic_DNA"/>
</dbReference>
<keyword evidence="2" id="KW-0808">Transferase</keyword>
<dbReference type="InterPro" id="IPR053144">
    <property type="entry name" value="Acetyltransferase_Butenolide"/>
</dbReference>